<keyword evidence="4" id="KW-1185">Reference proteome</keyword>
<organism evidence="3 4">
    <name type="scientific">Blepharisma stoltei</name>
    <dbReference type="NCBI Taxonomy" id="1481888"/>
    <lineage>
        <taxon>Eukaryota</taxon>
        <taxon>Sar</taxon>
        <taxon>Alveolata</taxon>
        <taxon>Ciliophora</taxon>
        <taxon>Postciliodesmatophora</taxon>
        <taxon>Heterotrichea</taxon>
        <taxon>Heterotrichida</taxon>
        <taxon>Blepharismidae</taxon>
        <taxon>Blepharisma</taxon>
    </lineage>
</organism>
<evidence type="ECO:0000256" key="2">
    <source>
        <dbReference type="RuleBase" id="RU003860"/>
    </source>
</evidence>
<proteinExistence type="inferred from homology"/>
<dbReference type="PANTHER" id="PTHR46188">
    <property type="entry name" value="BOLA-LIKE PROTEIN 3"/>
    <property type="match status" value="1"/>
</dbReference>
<evidence type="ECO:0008006" key="5">
    <source>
        <dbReference type="Google" id="ProtNLM"/>
    </source>
</evidence>
<gene>
    <name evidence="3" type="ORF">BSTOLATCC_MIC51170</name>
</gene>
<evidence type="ECO:0000256" key="1">
    <source>
        <dbReference type="ARBA" id="ARBA00005578"/>
    </source>
</evidence>
<comment type="caution">
    <text evidence="3">The sequence shown here is derived from an EMBL/GenBank/DDBJ whole genome shotgun (WGS) entry which is preliminary data.</text>
</comment>
<dbReference type="Pfam" id="PF01722">
    <property type="entry name" value="BolA"/>
    <property type="match status" value="1"/>
</dbReference>
<comment type="similarity">
    <text evidence="1 2">Belongs to the BolA/IbaG family.</text>
</comment>
<dbReference type="InterPro" id="IPR036065">
    <property type="entry name" value="BolA-like_sf"/>
</dbReference>
<dbReference type="AlphaFoldDB" id="A0AAU9JTL1"/>
<name>A0AAU9JTL1_9CILI</name>
<evidence type="ECO:0000313" key="3">
    <source>
        <dbReference type="EMBL" id="CAG9330588.1"/>
    </source>
</evidence>
<dbReference type="InterPro" id="IPR052275">
    <property type="entry name" value="Mt_Fe-S_assembly_factor"/>
</dbReference>
<accession>A0AAU9JTL1</accession>
<evidence type="ECO:0000313" key="4">
    <source>
        <dbReference type="Proteomes" id="UP001162131"/>
    </source>
</evidence>
<sequence>MIRLSRVFRNFSIEQAVANKIKQGLGANTQVEVIDLSGGCGTMLHIKVASDSFEGKSTIVQHRMVNKCIEGQDIHGFKLETSVLKSP</sequence>
<dbReference type="PIRSF" id="PIRSF003113">
    <property type="entry name" value="BolA"/>
    <property type="match status" value="1"/>
</dbReference>
<protein>
    <recommendedName>
        <fullName evidence="5">BolA-like protein 3</fullName>
    </recommendedName>
</protein>
<dbReference type="EMBL" id="CAJZBQ010000051">
    <property type="protein sequence ID" value="CAG9330588.1"/>
    <property type="molecule type" value="Genomic_DNA"/>
</dbReference>
<dbReference type="Gene3D" id="3.30.300.90">
    <property type="entry name" value="BolA-like"/>
    <property type="match status" value="1"/>
</dbReference>
<reference evidence="3" key="1">
    <citation type="submission" date="2021-09" db="EMBL/GenBank/DDBJ databases">
        <authorList>
            <consortium name="AG Swart"/>
            <person name="Singh M."/>
            <person name="Singh A."/>
            <person name="Seah K."/>
            <person name="Emmerich C."/>
        </authorList>
    </citation>
    <scope>NUCLEOTIDE SEQUENCE</scope>
    <source>
        <strain evidence="3">ATCC30299</strain>
    </source>
</reference>
<dbReference type="Proteomes" id="UP001162131">
    <property type="component" value="Unassembled WGS sequence"/>
</dbReference>
<dbReference type="SUPFAM" id="SSF82657">
    <property type="entry name" value="BolA-like"/>
    <property type="match status" value="1"/>
</dbReference>
<dbReference type="InterPro" id="IPR002634">
    <property type="entry name" value="BolA"/>
</dbReference>
<dbReference type="PANTHER" id="PTHR46188:SF1">
    <property type="entry name" value="BOLA-LIKE PROTEIN 3"/>
    <property type="match status" value="1"/>
</dbReference>
<dbReference type="GO" id="GO:0005759">
    <property type="term" value="C:mitochondrial matrix"/>
    <property type="evidence" value="ECO:0007669"/>
    <property type="project" value="TreeGrafter"/>
</dbReference>